<keyword evidence="2" id="KW-1185">Reference proteome</keyword>
<dbReference type="AlphaFoldDB" id="A0A8S3XA14"/>
<protein>
    <submittedName>
        <fullName evidence="1">(apollo) hypothetical protein</fullName>
    </submittedName>
</protein>
<sequence>MLRISKNKQVVEYLEGLKMSRSPNKQYRSSPDISNLAEPSNVNITIRKRKHDDDFTDALKELTSEIKNTFNIWKAEIHDNISQVKID</sequence>
<dbReference type="Proteomes" id="UP000691718">
    <property type="component" value="Unassembled WGS sequence"/>
</dbReference>
<reference evidence="1" key="1">
    <citation type="submission" date="2021-04" db="EMBL/GenBank/DDBJ databases">
        <authorList>
            <person name="Tunstrom K."/>
        </authorList>
    </citation>
    <scope>NUCLEOTIDE SEQUENCE</scope>
</reference>
<accession>A0A8S3XA14</accession>
<name>A0A8S3XA14_PARAO</name>
<dbReference type="OrthoDB" id="7451486at2759"/>
<comment type="caution">
    <text evidence="1">The sequence shown here is derived from an EMBL/GenBank/DDBJ whole genome shotgun (WGS) entry which is preliminary data.</text>
</comment>
<dbReference type="EMBL" id="CAJQZP010001037">
    <property type="protein sequence ID" value="CAG5012109.1"/>
    <property type="molecule type" value="Genomic_DNA"/>
</dbReference>
<gene>
    <name evidence="1" type="ORF">PAPOLLO_LOCUS15733</name>
</gene>
<organism evidence="1 2">
    <name type="scientific">Parnassius apollo</name>
    <name type="common">Apollo butterfly</name>
    <name type="synonym">Papilio apollo</name>
    <dbReference type="NCBI Taxonomy" id="110799"/>
    <lineage>
        <taxon>Eukaryota</taxon>
        <taxon>Metazoa</taxon>
        <taxon>Ecdysozoa</taxon>
        <taxon>Arthropoda</taxon>
        <taxon>Hexapoda</taxon>
        <taxon>Insecta</taxon>
        <taxon>Pterygota</taxon>
        <taxon>Neoptera</taxon>
        <taxon>Endopterygota</taxon>
        <taxon>Lepidoptera</taxon>
        <taxon>Glossata</taxon>
        <taxon>Ditrysia</taxon>
        <taxon>Papilionoidea</taxon>
        <taxon>Papilionidae</taxon>
        <taxon>Parnassiinae</taxon>
        <taxon>Parnassini</taxon>
        <taxon>Parnassius</taxon>
        <taxon>Parnassius</taxon>
    </lineage>
</organism>
<evidence type="ECO:0000313" key="1">
    <source>
        <dbReference type="EMBL" id="CAG5012109.1"/>
    </source>
</evidence>
<evidence type="ECO:0000313" key="2">
    <source>
        <dbReference type="Proteomes" id="UP000691718"/>
    </source>
</evidence>
<proteinExistence type="predicted"/>